<organism evidence="1 2">
    <name type="scientific">Orbilia oligospora</name>
    <name type="common">Nematode-trapping fungus</name>
    <name type="synonym">Arthrobotrys oligospora</name>
    <dbReference type="NCBI Taxonomy" id="2813651"/>
    <lineage>
        <taxon>Eukaryota</taxon>
        <taxon>Fungi</taxon>
        <taxon>Dikarya</taxon>
        <taxon>Ascomycota</taxon>
        <taxon>Pezizomycotina</taxon>
        <taxon>Orbiliomycetes</taxon>
        <taxon>Orbiliales</taxon>
        <taxon>Orbiliaceae</taxon>
        <taxon>Orbilia</taxon>
    </lineage>
</organism>
<dbReference type="AlphaFoldDB" id="A0A8H2HVT6"/>
<evidence type="ECO:0000313" key="2">
    <source>
        <dbReference type="Proteomes" id="UP000297595"/>
    </source>
</evidence>
<name>A0A8H2HVT6_ORBOL</name>
<accession>A0A8H2HVT6</accession>
<evidence type="ECO:0000313" key="1">
    <source>
        <dbReference type="EMBL" id="TGJ73098.1"/>
    </source>
</evidence>
<dbReference type="EMBL" id="SOZJ01000001">
    <property type="protein sequence ID" value="TGJ73098.1"/>
    <property type="molecule type" value="Genomic_DNA"/>
</dbReference>
<sequence length="177" mass="19661">MQTTDIPGTPLDCFHIPSPDGEMQEWTPTGFSLTSTLDYNKLDDPTYAGYPPRAIALWQLPGCLSDNGLPIAVIRLWDETGMQTLESFSPVEYGNIDHYALGISETGARSFQEINEESPLWEDIVLGEGMVEGDVFEVFTAFGDKIYGDLHHEMVNPPVDSDNFQELAMGIPETWLA</sequence>
<comment type="caution">
    <text evidence="1">The sequence shown here is derived from an EMBL/GenBank/DDBJ whole genome shotgun (WGS) entry which is preliminary data.</text>
</comment>
<protein>
    <submittedName>
        <fullName evidence="1">Uncharacterized protein</fullName>
    </submittedName>
</protein>
<reference evidence="1 2" key="1">
    <citation type="submission" date="2019-03" db="EMBL/GenBank/DDBJ databases">
        <title>Nematode-trapping fungi genome.</title>
        <authorList>
            <person name="Vidal-Diez De Ulzurrun G."/>
        </authorList>
    </citation>
    <scope>NUCLEOTIDE SEQUENCE [LARGE SCALE GENOMIC DNA]</scope>
    <source>
        <strain evidence="1 2">TWF154</strain>
    </source>
</reference>
<dbReference type="Proteomes" id="UP000297595">
    <property type="component" value="Unassembled WGS sequence"/>
</dbReference>
<proteinExistence type="predicted"/>
<gene>
    <name evidence="1" type="ORF">EYR41_000217</name>
</gene>